<name>A0A8U0TNM6_SALNM</name>
<feature type="transmembrane region" description="Helical" evidence="24">
    <location>
        <begin position="195"/>
        <end position="224"/>
    </location>
</feature>
<dbReference type="CDD" id="cd02994">
    <property type="entry name" value="PDI_a_TMX"/>
    <property type="match status" value="1"/>
</dbReference>
<keyword evidence="14" id="KW-0564">Palmitate</keyword>
<organism evidence="27 28">
    <name type="scientific">Salvelinus namaycush</name>
    <name type="common">Lake trout</name>
    <name type="synonym">Salmo namaycush</name>
    <dbReference type="NCBI Taxonomy" id="8040"/>
    <lineage>
        <taxon>Eukaryota</taxon>
        <taxon>Metazoa</taxon>
        <taxon>Chordata</taxon>
        <taxon>Craniata</taxon>
        <taxon>Vertebrata</taxon>
        <taxon>Euteleostomi</taxon>
        <taxon>Actinopterygii</taxon>
        <taxon>Neopterygii</taxon>
        <taxon>Teleostei</taxon>
        <taxon>Protacanthopterygii</taxon>
        <taxon>Salmoniformes</taxon>
        <taxon>Salmonidae</taxon>
        <taxon>Salmoninae</taxon>
        <taxon>Salvelinus</taxon>
    </lineage>
</organism>
<comment type="subunit">
    <text evidence="19">Interacts with ATP2A2.</text>
</comment>
<sequence>MAPLLDHKIGDAMLSSLPWRSKSNLLTCSLLLLIYLTSHPALAKPSSLKEITDGNWEDILAGEWMIEFFAPWCPACQQLQPVWNEFADWGEDMGVNIAKVDVTEQPGLSGRFIITSLPTVYHCKDGLFRRYQGARTKDDLLSFIDEKKWQGIEPVSSWFGPSSFMMNTMSALFKLSMFIRHCHNYLIEHLGIPVWGSYVIFGLATLFSGLVLGLILVFIADFVFPSRRFNSPNYYQKKQTMEQARLIQQLEEEQEADGEEDDEDDEDGVQEDVWRRRRASPEGRPEEVLRKRVVGNREDQDEDS</sequence>
<dbReference type="GO" id="GO:0005789">
    <property type="term" value="C:endoplasmic reticulum membrane"/>
    <property type="evidence" value="ECO:0007669"/>
    <property type="project" value="UniProtKB-SubCell"/>
</dbReference>
<evidence type="ECO:0000256" key="2">
    <source>
        <dbReference type="ARBA" id="ARBA00004583"/>
    </source>
</evidence>
<evidence type="ECO:0000256" key="19">
    <source>
        <dbReference type="ARBA" id="ARBA00062962"/>
    </source>
</evidence>
<dbReference type="PANTHER" id="PTHR46107">
    <property type="entry name" value="DUMPY: SHORTER THAN WILD-TYPE"/>
    <property type="match status" value="1"/>
</dbReference>
<keyword evidence="15" id="KW-1015">Disulfide bond</keyword>
<keyword evidence="9" id="KW-0256">Endoplasmic reticulum</keyword>
<comment type="subcellular location">
    <subcellularLocation>
        <location evidence="1">Endoplasmic reticulum membrane</location>
        <topology evidence="1">Single-pass type I membrane protein</topology>
    </subcellularLocation>
    <subcellularLocation>
        <location evidence="2">Mitochondrion membrane</location>
        <topology evidence="2">Single-pass type I membrane protein</topology>
    </subcellularLocation>
    <subcellularLocation>
        <location evidence="3">Secreted</location>
    </subcellularLocation>
</comment>
<evidence type="ECO:0000256" key="12">
    <source>
        <dbReference type="ARBA" id="ARBA00023128"/>
    </source>
</evidence>
<feature type="compositionally biased region" description="Basic and acidic residues" evidence="23">
    <location>
        <begin position="279"/>
        <end position="298"/>
    </location>
</feature>
<evidence type="ECO:0000256" key="15">
    <source>
        <dbReference type="ARBA" id="ARBA00023157"/>
    </source>
</evidence>
<evidence type="ECO:0000256" key="3">
    <source>
        <dbReference type="ARBA" id="ARBA00004613"/>
    </source>
</evidence>
<proteinExistence type="predicted"/>
<evidence type="ECO:0000256" key="5">
    <source>
        <dbReference type="ARBA" id="ARBA00022525"/>
    </source>
</evidence>
<evidence type="ECO:0000256" key="6">
    <source>
        <dbReference type="ARBA" id="ARBA00022553"/>
    </source>
</evidence>
<keyword evidence="17" id="KW-0676">Redox-active center</keyword>
<keyword evidence="4" id="KW-0813">Transport</keyword>
<gene>
    <name evidence="28" type="primary">LOC120023440</name>
</gene>
<reference evidence="28" key="1">
    <citation type="submission" date="2025-08" db="UniProtKB">
        <authorList>
            <consortium name="RefSeq"/>
        </authorList>
    </citation>
    <scope>IDENTIFICATION</scope>
    <source>
        <tissue evidence="28">White muscle</tissue>
    </source>
</reference>
<evidence type="ECO:0000256" key="7">
    <source>
        <dbReference type="ARBA" id="ARBA00022692"/>
    </source>
</evidence>
<keyword evidence="16" id="KW-0413">Isomerase</keyword>
<evidence type="ECO:0000256" key="24">
    <source>
        <dbReference type="SAM" id="Phobius"/>
    </source>
</evidence>
<keyword evidence="10" id="KW-0249">Electron transport</keyword>
<dbReference type="RefSeq" id="XP_038823389.1">
    <property type="nucleotide sequence ID" value="XM_038967461.1"/>
</dbReference>
<protein>
    <recommendedName>
        <fullName evidence="20">Thioredoxin-related transmembrane protein 1</fullName>
    </recommendedName>
    <alternativeName>
        <fullName evidence="22">Protein disulfide-isomerase TMX1</fullName>
    </alternativeName>
    <alternativeName>
        <fullName evidence="21">Thioredoxin domain-containing protein 1</fullName>
    </alternativeName>
</protein>
<feature type="signal peptide" evidence="25">
    <location>
        <begin position="1"/>
        <end position="43"/>
    </location>
</feature>
<evidence type="ECO:0000256" key="4">
    <source>
        <dbReference type="ARBA" id="ARBA00022448"/>
    </source>
</evidence>
<dbReference type="PANTHER" id="PTHR46107:SF2">
    <property type="entry name" value="THIOREDOXIN-RELATED TRANSMEMBRANE PROTEIN 1"/>
    <property type="match status" value="1"/>
</dbReference>
<accession>A0A8U0TNM6</accession>
<evidence type="ECO:0000256" key="25">
    <source>
        <dbReference type="SAM" id="SignalP"/>
    </source>
</evidence>
<feature type="chain" id="PRO_5035851368" description="Thioredoxin-related transmembrane protein 1" evidence="25">
    <location>
        <begin position="44"/>
        <end position="304"/>
    </location>
</feature>
<dbReference type="InterPro" id="IPR052454">
    <property type="entry name" value="TMX_domain-containing"/>
</dbReference>
<evidence type="ECO:0000256" key="1">
    <source>
        <dbReference type="ARBA" id="ARBA00004115"/>
    </source>
</evidence>
<dbReference type="FunFam" id="3.40.30.10:FF:000117">
    <property type="entry name" value="thioredoxin-related transmembrane protein 1"/>
    <property type="match status" value="1"/>
</dbReference>
<evidence type="ECO:0000256" key="8">
    <source>
        <dbReference type="ARBA" id="ARBA00022729"/>
    </source>
</evidence>
<evidence type="ECO:0000256" key="10">
    <source>
        <dbReference type="ARBA" id="ARBA00022982"/>
    </source>
</evidence>
<dbReference type="GO" id="GO:0005576">
    <property type="term" value="C:extracellular region"/>
    <property type="evidence" value="ECO:0007669"/>
    <property type="project" value="UniProtKB-SubCell"/>
</dbReference>
<evidence type="ECO:0000256" key="22">
    <source>
        <dbReference type="ARBA" id="ARBA00076905"/>
    </source>
</evidence>
<dbReference type="AlphaFoldDB" id="A0A8U0TNM6"/>
<feature type="compositionally biased region" description="Acidic residues" evidence="23">
    <location>
        <begin position="250"/>
        <end position="270"/>
    </location>
</feature>
<dbReference type="KEGG" id="snh:120023440"/>
<dbReference type="SUPFAM" id="SSF52833">
    <property type="entry name" value="Thioredoxin-like"/>
    <property type="match status" value="1"/>
</dbReference>
<keyword evidence="7 24" id="KW-0812">Transmembrane</keyword>
<evidence type="ECO:0000256" key="17">
    <source>
        <dbReference type="ARBA" id="ARBA00023284"/>
    </source>
</evidence>
<dbReference type="Pfam" id="PF00085">
    <property type="entry name" value="Thioredoxin"/>
    <property type="match status" value="1"/>
</dbReference>
<keyword evidence="8 25" id="KW-0732">Signal</keyword>
<keyword evidence="5" id="KW-0964">Secreted</keyword>
<evidence type="ECO:0000256" key="13">
    <source>
        <dbReference type="ARBA" id="ARBA00023136"/>
    </source>
</evidence>
<dbReference type="PROSITE" id="PS00194">
    <property type="entry name" value="THIOREDOXIN_1"/>
    <property type="match status" value="1"/>
</dbReference>
<dbReference type="InterPro" id="IPR017937">
    <property type="entry name" value="Thioredoxin_CS"/>
</dbReference>
<dbReference type="GO" id="GO:0031966">
    <property type="term" value="C:mitochondrial membrane"/>
    <property type="evidence" value="ECO:0007669"/>
    <property type="project" value="UniProtKB-SubCell"/>
</dbReference>
<evidence type="ECO:0000256" key="14">
    <source>
        <dbReference type="ARBA" id="ARBA00023139"/>
    </source>
</evidence>
<dbReference type="InterPro" id="IPR013766">
    <property type="entry name" value="Thioredoxin_domain"/>
</dbReference>
<keyword evidence="11 24" id="KW-1133">Transmembrane helix</keyword>
<evidence type="ECO:0000256" key="9">
    <source>
        <dbReference type="ARBA" id="ARBA00022824"/>
    </source>
</evidence>
<feature type="region of interest" description="Disordered" evidence="23">
    <location>
        <begin position="249"/>
        <end position="304"/>
    </location>
</feature>
<keyword evidence="12" id="KW-0496">Mitochondrion</keyword>
<feature type="domain" description="Thioredoxin" evidence="26">
    <location>
        <begin position="37"/>
        <end position="149"/>
    </location>
</feature>
<dbReference type="Proteomes" id="UP000808372">
    <property type="component" value="Chromosome 28"/>
</dbReference>
<keyword evidence="18" id="KW-0449">Lipoprotein</keyword>
<dbReference type="PROSITE" id="PS51352">
    <property type="entry name" value="THIOREDOXIN_2"/>
    <property type="match status" value="1"/>
</dbReference>
<dbReference type="GO" id="GO:0003756">
    <property type="term" value="F:protein disulfide isomerase activity"/>
    <property type="evidence" value="ECO:0007669"/>
    <property type="project" value="UniProtKB-ARBA"/>
</dbReference>
<evidence type="ECO:0000313" key="28">
    <source>
        <dbReference type="RefSeq" id="XP_038823389.1"/>
    </source>
</evidence>
<dbReference type="GO" id="GO:0090331">
    <property type="term" value="P:negative regulation of platelet aggregation"/>
    <property type="evidence" value="ECO:0007669"/>
    <property type="project" value="UniProtKB-ARBA"/>
</dbReference>
<keyword evidence="27" id="KW-1185">Reference proteome</keyword>
<evidence type="ECO:0000313" key="27">
    <source>
        <dbReference type="Proteomes" id="UP000808372"/>
    </source>
</evidence>
<evidence type="ECO:0000256" key="11">
    <source>
        <dbReference type="ARBA" id="ARBA00022989"/>
    </source>
</evidence>
<dbReference type="GO" id="GO:0015036">
    <property type="term" value="F:disulfide oxidoreductase activity"/>
    <property type="evidence" value="ECO:0007669"/>
    <property type="project" value="TreeGrafter"/>
</dbReference>
<evidence type="ECO:0000256" key="23">
    <source>
        <dbReference type="SAM" id="MobiDB-lite"/>
    </source>
</evidence>
<evidence type="ECO:0000256" key="20">
    <source>
        <dbReference type="ARBA" id="ARBA00072260"/>
    </source>
</evidence>
<evidence type="ECO:0000256" key="18">
    <source>
        <dbReference type="ARBA" id="ARBA00023288"/>
    </source>
</evidence>
<evidence type="ECO:0000256" key="16">
    <source>
        <dbReference type="ARBA" id="ARBA00023235"/>
    </source>
</evidence>
<evidence type="ECO:0000256" key="21">
    <source>
        <dbReference type="ARBA" id="ARBA00075863"/>
    </source>
</evidence>
<dbReference type="Gene3D" id="3.40.30.10">
    <property type="entry name" value="Glutaredoxin"/>
    <property type="match status" value="1"/>
</dbReference>
<keyword evidence="6" id="KW-0597">Phosphoprotein</keyword>
<dbReference type="GeneID" id="120023440"/>
<dbReference type="InterPro" id="IPR036249">
    <property type="entry name" value="Thioredoxin-like_sf"/>
</dbReference>
<dbReference type="OrthoDB" id="7869097at2759"/>
<evidence type="ECO:0000259" key="26">
    <source>
        <dbReference type="PROSITE" id="PS51352"/>
    </source>
</evidence>
<keyword evidence="13 24" id="KW-0472">Membrane</keyword>